<dbReference type="EMBL" id="CAJNYV010003870">
    <property type="protein sequence ID" value="CAF3618973.1"/>
    <property type="molecule type" value="Genomic_DNA"/>
</dbReference>
<keyword evidence="1" id="KW-0677">Repeat</keyword>
<dbReference type="InterPro" id="IPR001258">
    <property type="entry name" value="NHL_repeat"/>
</dbReference>
<sequence length="57" mass="6266">LPSIPVNAQWSPYGRTVAGNNGVGNIVNELFRPYSLSVADDDQTIVIADSWNHRIVQ</sequence>
<organism evidence="2 3">
    <name type="scientific">Rotaria socialis</name>
    <dbReference type="NCBI Taxonomy" id="392032"/>
    <lineage>
        <taxon>Eukaryota</taxon>
        <taxon>Metazoa</taxon>
        <taxon>Spiralia</taxon>
        <taxon>Gnathifera</taxon>
        <taxon>Rotifera</taxon>
        <taxon>Eurotatoria</taxon>
        <taxon>Bdelloidea</taxon>
        <taxon>Philodinida</taxon>
        <taxon>Philodinidae</taxon>
        <taxon>Rotaria</taxon>
    </lineage>
</organism>
<reference evidence="2" key="1">
    <citation type="submission" date="2021-02" db="EMBL/GenBank/DDBJ databases">
        <authorList>
            <person name="Nowell W R."/>
        </authorList>
    </citation>
    <scope>NUCLEOTIDE SEQUENCE</scope>
</reference>
<dbReference type="Proteomes" id="UP000663865">
    <property type="component" value="Unassembled WGS sequence"/>
</dbReference>
<evidence type="ECO:0008006" key="4">
    <source>
        <dbReference type="Google" id="ProtNLM"/>
    </source>
</evidence>
<evidence type="ECO:0000313" key="2">
    <source>
        <dbReference type="EMBL" id="CAF3618973.1"/>
    </source>
</evidence>
<protein>
    <recommendedName>
        <fullName evidence="4">NHL repeat-containing protein 2</fullName>
    </recommendedName>
</protein>
<accession>A0A818PC59</accession>
<gene>
    <name evidence="2" type="ORF">KIK155_LOCUS21814</name>
</gene>
<comment type="caution">
    <text evidence="2">The sequence shown here is derived from an EMBL/GenBank/DDBJ whole genome shotgun (WGS) entry which is preliminary data.</text>
</comment>
<dbReference type="AlphaFoldDB" id="A0A818PC59"/>
<evidence type="ECO:0000256" key="1">
    <source>
        <dbReference type="ARBA" id="ARBA00022737"/>
    </source>
</evidence>
<evidence type="ECO:0000313" key="3">
    <source>
        <dbReference type="Proteomes" id="UP000663865"/>
    </source>
</evidence>
<dbReference type="Pfam" id="PF01436">
    <property type="entry name" value="NHL"/>
    <property type="match status" value="1"/>
</dbReference>
<feature type="non-terminal residue" evidence="2">
    <location>
        <position position="1"/>
    </location>
</feature>
<proteinExistence type="predicted"/>
<name>A0A818PC59_9BILA</name>